<dbReference type="PANTHER" id="PTHR13152:SF0">
    <property type="entry name" value="GENERAL TRANSCRIPTION FACTOR IIH SUBUNIT 4"/>
    <property type="match status" value="1"/>
</dbReference>
<comment type="subcellular location">
    <subcellularLocation>
        <location evidence="1 8">Nucleus</location>
    </subcellularLocation>
</comment>
<evidence type="ECO:0000259" key="9">
    <source>
        <dbReference type="Pfam" id="PF18307"/>
    </source>
</evidence>
<keyword evidence="4 8" id="KW-0805">Transcription regulation</keyword>
<keyword evidence="6 8" id="KW-0234">DNA repair</keyword>
<keyword evidence="11" id="KW-1185">Reference proteome</keyword>
<dbReference type="Pfam" id="PF18307">
    <property type="entry name" value="Tfb2_C"/>
    <property type="match status" value="1"/>
</dbReference>
<organism evidence="10 11">
    <name type="scientific">Chlorella vulgaris</name>
    <name type="common">Green alga</name>
    <dbReference type="NCBI Taxonomy" id="3077"/>
    <lineage>
        <taxon>Eukaryota</taxon>
        <taxon>Viridiplantae</taxon>
        <taxon>Chlorophyta</taxon>
        <taxon>core chlorophytes</taxon>
        <taxon>Trebouxiophyceae</taxon>
        <taxon>Chlorellales</taxon>
        <taxon>Chlorellaceae</taxon>
        <taxon>Chlorella clade</taxon>
        <taxon>Chlorella</taxon>
    </lineage>
</organism>
<protein>
    <recommendedName>
        <fullName evidence="8">RNA polymerase II transcription factor B subunit 2</fullName>
    </recommendedName>
</protein>
<dbReference type="Proteomes" id="UP001055712">
    <property type="component" value="Unassembled WGS sequence"/>
</dbReference>
<keyword evidence="3 8" id="KW-0227">DNA damage</keyword>
<reference evidence="10" key="1">
    <citation type="journal article" date="2019" name="Plant J.">
        <title>Chlorella vulgaris genome assembly and annotation reveals the molecular basis for metabolic acclimation to high light conditions.</title>
        <authorList>
            <person name="Cecchin M."/>
            <person name="Marcolungo L."/>
            <person name="Rossato M."/>
            <person name="Girolomoni L."/>
            <person name="Cosentino E."/>
            <person name="Cuine S."/>
            <person name="Li-Beisson Y."/>
            <person name="Delledonne M."/>
            <person name="Ballottari M."/>
        </authorList>
    </citation>
    <scope>NUCLEOTIDE SEQUENCE</scope>
    <source>
        <strain evidence="10">211/11P</strain>
    </source>
</reference>
<keyword evidence="7 8" id="KW-0539">Nucleus</keyword>
<dbReference type="InterPro" id="IPR040662">
    <property type="entry name" value="Tfb2_C"/>
</dbReference>
<dbReference type="OrthoDB" id="364513at2759"/>
<evidence type="ECO:0000313" key="10">
    <source>
        <dbReference type="EMBL" id="KAI3435634.1"/>
    </source>
</evidence>
<dbReference type="GO" id="GO:0006289">
    <property type="term" value="P:nucleotide-excision repair"/>
    <property type="evidence" value="ECO:0007669"/>
    <property type="project" value="InterPro"/>
</dbReference>
<comment type="function">
    <text evidence="8">Component of the general transcription and DNA repair factor IIH (TFIIH) core complex which is involved in general and transcription-coupled nucleotide excision repair (NER) of damaged DNA.</text>
</comment>
<evidence type="ECO:0000256" key="8">
    <source>
        <dbReference type="RuleBase" id="RU364024"/>
    </source>
</evidence>
<comment type="similarity">
    <text evidence="2 8">Belongs to the TFB2 family.</text>
</comment>
<evidence type="ECO:0000256" key="7">
    <source>
        <dbReference type="ARBA" id="ARBA00023242"/>
    </source>
</evidence>
<dbReference type="EMBL" id="SIDB01000002">
    <property type="protein sequence ID" value="KAI3435634.1"/>
    <property type="molecule type" value="Genomic_DNA"/>
</dbReference>
<dbReference type="GO" id="GO:0000439">
    <property type="term" value="C:transcription factor TFIIH core complex"/>
    <property type="evidence" value="ECO:0007669"/>
    <property type="project" value="InterPro"/>
</dbReference>
<evidence type="ECO:0000256" key="3">
    <source>
        <dbReference type="ARBA" id="ARBA00022763"/>
    </source>
</evidence>
<evidence type="ECO:0000256" key="4">
    <source>
        <dbReference type="ARBA" id="ARBA00023015"/>
    </source>
</evidence>
<evidence type="ECO:0000256" key="5">
    <source>
        <dbReference type="ARBA" id="ARBA00023163"/>
    </source>
</evidence>
<dbReference type="PANTHER" id="PTHR13152">
    <property type="entry name" value="TFIIH, POLYPEPTIDE 4"/>
    <property type="match status" value="1"/>
</dbReference>
<evidence type="ECO:0000256" key="6">
    <source>
        <dbReference type="ARBA" id="ARBA00023204"/>
    </source>
</evidence>
<reference evidence="10" key="2">
    <citation type="submission" date="2020-11" db="EMBL/GenBank/DDBJ databases">
        <authorList>
            <person name="Cecchin M."/>
            <person name="Marcolungo L."/>
            <person name="Rossato M."/>
            <person name="Girolomoni L."/>
            <person name="Cosentino E."/>
            <person name="Cuine S."/>
            <person name="Li-Beisson Y."/>
            <person name="Delledonne M."/>
            <person name="Ballottari M."/>
        </authorList>
    </citation>
    <scope>NUCLEOTIDE SEQUENCE</scope>
    <source>
        <strain evidence="10">211/11P</strain>
        <tissue evidence="10">Whole cell</tissue>
    </source>
</reference>
<proteinExistence type="inferred from homology"/>
<dbReference type="GO" id="GO:0003690">
    <property type="term" value="F:double-stranded DNA binding"/>
    <property type="evidence" value="ECO:0007669"/>
    <property type="project" value="TreeGrafter"/>
</dbReference>
<gene>
    <name evidence="10" type="ORF">D9Q98_001693</name>
</gene>
<name>A0A9D4TV22_CHLVU</name>
<accession>A0A9D4TV22</accession>
<dbReference type="GO" id="GO:0001671">
    <property type="term" value="F:ATPase activator activity"/>
    <property type="evidence" value="ECO:0007669"/>
    <property type="project" value="InterPro"/>
</dbReference>
<feature type="domain" description="Transcription factor Tfb2 C-terminal" evidence="9">
    <location>
        <begin position="393"/>
        <end position="459"/>
    </location>
</feature>
<dbReference type="InterPro" id="IPR004598">
    <property type="entry name" value="TFIIH_p52/Tfb2"/>
</dbReference>
<evidence type="ECO:0000256" key="1">
    <source>
        <dbReference type="ARBA" id="ARBA00004123"/>
    </source>
</evidence>
<comment type="caution">
    <text evidence="10">The sequence shown here is derived from an EMBL/GenBank/DDBJ whole genome shotgun (WGS) entry which is preliminary data.</text>
</comment>
<sequence length="468" mass="49870">MADGSSGLVAFITSGITPLQLERLFVQPYAVVAILRSLPPLARHILLRFSCTGGTVSTATVSTWGGSDGQGKLAAALEELEALRLLIQAACKGQAVYTIHASFQAQLRHAMCSGLLAGHAATLPPRASVPDAGILAAYARQQWEALLLYLVGGEGTTPVAPPELQAASIDIRGLLVAAGLMAKDERTQRQSITQRGFQFLLADLYSQLWGVVRQYLSGLEAQASDGAGGGDLAVAINFLLCLGLQEGCNVMCHGQLGDAEKAIAAHMCQLGLLLPVAGGGELWLHPTRLAAVLAGGGRGGEAVAAQEDGYVIVESNFRVYAYTTSAVQVAVLRVFVRCDVLLPNLFVGTITRDSATSALGLGITSEQMVAFLRQHAHPRAAARVPTVPSVVADQIRLWQQELTRLQMHSAMLYDKFESQELYIGAVEHARQLGALLFRCDKRMQLAVPAALHGAMRTHLQERKRALGL</sequence>
<dbReference type="GO" id="GO:0005675">
    <property type="term" value="C:transcription factor TFIIH holo complex"/>
    <property type="evidence" value="ECO:0007669"/>
    <property type="project" value="TreeGrafter"/>
</dbReference>
<dbReference type="AlphaFoldDB" id="A0A9D4TV22"/>
<keyword evidence="5 8" id="KW-0804">Transcription</keyword>
<evidence type="ECO:0000256" key="2">
    <source>
        <dbReference type="ARBA" id="ARBA00007132"/>
    </source>
</evidence>
<dbReference type="Gene3D" id="3.30.70.2610">
    <property type="match status" value="1"/>
</dbReference>
<evidence type="ECO:0000313" key="11">
    <source>
        <dbReference type="Proteomes" id="UP001055712"/>
    </source>
</evidence>
<dbReference type="Pfam" id="PF03849">
    <property type="entry name" value="Tfb2"/>
    <property type="match status" value="1"/>
</dbReference>